<dbReference type="EMBL" id="CP059399">
    <property type="protein sequence ID" value="QLY30786.1"/>
    <property type="molecule type" value="Genomic_DNA"/>
</dbReference>
<keyword evidence="1" id="KW-0472">Membrane</keyword>
<feature type="transmembrane region" description="Helical" evidence="1">
    <location>
        <begin position="24"/>
        <end position="52"/>
    </location>
</feature>
<keyword evidence="1" id="KW-1133">Transmembrane helix</keyword>
<keyword evidence="3" id="KW-1185">Reference proteome</keyword>
<name>A0A7D6Z212_9NOCA</name>
<organism evidence="2 3">
    <name type="scientific">Nocardia huaxiensis</name>
    <dbReference type="NCBI Taxonomy" id="2755382"/>
    <lineage>
        <taxon>Bacteria</taxon>
        <taxon>Bacillati</taxon>
        <taxon>Actinomycetota</taxon>
        <taxon>Actinomycetes</taxon>
        <taxon>Mycobacteriales</taxon>
        <taxon>Nocardiaceae</taxon>
        <taxon>Nocardia</taxon>
    </lineage>
</organism>
<dbReference type="Proteomes" id="UP000515512">
    <property type="component" value="Chromosome"/>
</dbReference>
<dbReference type="RefSeq" id="WP_181581984.1">
    <property type="nucleotide sequence ID" value="NZ_CP059399.1"/>
</dbReference>
<evidence type="ECO:0000313" key="2">
    <source>
        <dbReference type="EMBL" id="QLY30786.1"/>
    </source>
</evidence>
<dbReference type="AlphaFoldDB" id="A0A7D6Z212"/>
<proteinExistence type="predicted"/>
<protein>
    <submittedName>
        <fullName evidence="2">DUF4190 domain-containing protein</fullName>
    </submittedName>
</protein>
<feature type="transmembrane region" description="Helical" evidence="1">
    <location>
        <begin position="73"/>
        <end position="106"/>
    </location>
</feature>
<gene>
    <name evidence="2" type="ORF">H0264_37810</name>
</gene>
<evidence type="ECO:0000313" key="3">
    <source>
        <dbReference type="Proteomes" id="UP000515512"/>
    </source>
</evidence>
<dbReference type="KEGG" id="nhu:H0264_37810"/>
<evidence type="ECO:0000256" key="1">
    <source>
        <dbReference type="SAM" id="Phobius"/>
    </source>
</evidence>
<keyword evidence="1" id="KW-0812">Transmembrane</keyword>
<sequence>MSYPPQGYPGYPVYPVRPPDHPQAVTIMVLGIISIVGSFICVLPIVLGPVAWTMGTRARREIAESHGAIGGEGMVQAGLICGIISSCLLAAGVLFLVVILGIGILGGFESSSSY</sequence>
<reference evidence="2 3" key="1">
    <citation type="submission" date="2020-07" db="EMBL/GenBank/DDBJ databases">
        <authorList>
            <person name="Zhuang K."/>
            <person name="Ran Y."/>
        </authorList>
    </citation>
    <scope>NUCLEOTIDE SEQUENCE [LARGE SCALE GENOMIC DNA]</scope>
    <source>
        <strain evidence="2 3">WCH-YHL-001</strain>
    </source>
</reference>
<accession>A0A7D6Z212</accession>